<evidence type="ECO:0000313" key="2">
    <source>
        <dbReference type="Proteomes" id="UP000054007"/>
    </source>
</evidence>
<evidence type="ECO:0000313" key="1">
    <source>
        <dbReference type="EMBL" id="KIY64363.1"/>
    </source>
</evidence>
<organism evidence="1 2">
    <name type="scientific">Cylindrobasidium torrendii FP15055 ss-10</name>
    <dbReference type="NCBI Taxonomy" id="1314674"/>
    <lineage>
        <taxon>Eukaryota</taxon>
        <taxon>Fungi</taxon>
        <taxon>Dikarya</taxon>
        <taxon>Basidiomycota</taxon>
        <taxon>Agaricomycotina</taxon>
        <taxon>Agaricomycetes</taxon>
        <taxon>Agaricomycetidae</taxon>
        <taxon>Agaricales</taxon>
        <taxon>Marasmiineae</taxon>
        <taxon>Physalacriaceae</taxon>
        <taxon>Cylindrobasidium</taxon>
    </lineage>
</organism>
<proteinExistence type="predicted"/>
<dbReference type="AlphaFoldDB" id="A0A0D7B159"/>
<gene>
    <name evidence="1" type="ORF">CYLTODRAFT_457283</name>
</gene>
<protein>
    <submittedName>
        <fullName evidence="1">Uncharacterized protein</fullName>
    </submittedName>
</protein>
<accession>A0A0D7B159</accession>
<dbReference type="EMBL" id="KN880640">
    <property type="protein sequence ID" value="KIY64363.1"/>
    <property type="molecule type" value="Genomic_DNA"/>
</dbReference>
<name>A0A0D7B159_9AGAR</name>
<sequence length="193" mass="21090">MQPNTSAETLTPSRFAANAQASSMLGVHDDQGLSSDLEAEHLMKRSSAMVKYSVDAAFDAISAYERGSHGANAVEEAEDSYLPSKPSKLTLLLLRAHLEDVLGHHNIGQNFCNLTPVSSSPQAAKEDRTRRLSSWSDSLELTLDIDAVEAQGRMLRYSTYDPAWYTLRSATSGAQSSDVQEDVYVSSPMWCTV</sequence>
<reference evidence="1 2" key="1">
    <citation type="journal article" date="2015" name="Fungal Genet. Biol.">
        <title>Evolution of novel wood decay mechanisms in Agaricales revealed by the genome sequences of Fistulina hepatica and Cylindrobasidium torrendii.</title>
        <authorList>
            <person name="Floudas D."/>
            <person name="Held B.W."/>
            <person name="Riley R."/>
            <person name="Nagy L.G."/>
            <person name="Koehler G."/>
            <person name="Ransdell A.S."/>
            <person name="Younus H."/>
            <person name="Chow J."/>
            <person name="Chiniquy J."/>
            <person name="Lipzen A."/>
            <person name="Tritt A."/>
            <person name="Sun H."/>
            <person name="Haridas S."/>
            <person name="LaButti K."/>
            <person name="Ohm R.A."/>
            <person name="Kues U."/>
            <person name="Blanchette R.A."/>
            <person name="Grigoriev I.V."/>
            <person name="Minto R.E."/>
            <person name="Hibbett D.S."/>
        </authorList>
    </citation>
    <scope>NUCLEOTIDE SEQUENCE [LARGE SCALE GENOMIC DNA]</scope>
    <source>
        <strain evidence="1 2">FP15055 ss-10</strain>
    </source>
</reference>
<keyword evidence="2" id="KW-1185">Reference proteome</keyword>
<dbReference type="Proteomes" id="UP000054007">
    <property type="component" value="Unassembled WGS sequence"/>
</dbReference>